<feature type="domain" description="Amine oxidase" evidence="2">
    <location>
        <begin position="90"/>
        <end position="479"/>
    </location>
</feature>
<dbReference type="PANTHER" id="PTHR42923:SF24">
    <property type="entry name" value="OS04G0560500 PROTEIN"/>
    <property type="match status" value="1"/>
</dbReference>
<dbReference type="Gene3D" id="3.50.50.60">
    <property type="entry name" value="FAD/NAD(P)-binding domain"/>
    <property type="match status" value="2"/>
</dbReference>
<name>A0AAV8HAC7_9POAL</name>
<proteinExistence type="predicted"/>
<keyword evidence="4" id="KW-1185">Reference proteome</keyword>
<protein>
    <submittedName>
        <fullName evidence="3">Phytoene desaturase</fullName>
    </submittedName>
</protein>
<dbReference type="GO" id="GO:0050660">
    <property type="term" value="F:flavin adenine dinucleotide binding"/>
    <property type="evidence" value="ECO:0007669"/>
    <property type="project" value="UniProtKB-ARBA"/>
</dbReference>
<dbReference type="Proteomes" id="UP001140206">
    <property type="component" value="Chromosome 1"/>
</dbReference>
<dbReference type="Pfam" id="PF01266">
    <property type="entry name" value="DAO"/>
    <property type="match status" value="1"/>
</dbReference>
<gene>
    <name evidence="3" type="ORF">LUZ62_024369</name>
</gene>
<sequence>MWTSTSCGTRATGFPAPSSAIRRRPRRIFRAEVSLSHEATQPKKVVVVGAGWAGLASAHHLINQGFDVTLLHDGSEPTEEVTSRGFWYPYRNIFSLVDGLGTKPFTKWIKASYFSPEGLEVNFPVFQDQPKLPAPLGALAYPQFPRLPLVDRLTSLPLIAAVIDFDNTDTVWRKYDTMTARELFKQYGCSQRLYQEVLQPAVQASLFAPAEQSSAAATLGVLYYYLSHQQNFDFVFCRGEVGVKIFTPWIESLESKGLKLLKNSTLTDMNLNEDMGCISQIVCGGYVYEADAFVLALGASSLQSIIQSSHVLQSRQEFLNVLKLSTSDVVYVKLWFDKKVNIPNAANVCCDFDDSIAWTFYDLNSVYDEYKDETSTVLEAEFPCASDLLPLKDEQIVAVAIAKLTKCIQEFEDAKVVQHKVIRRPKSAIQFSPGSYRYMIRGATSFPNLFMAGDWIVNRHGSWSKEKAYVTGLEAANRVVDYLGEGEFAKIISVEEDEAHIEALRSLNRRANELFTQLPISEFFL</sequence>
<dbReference type="AlphaFoldDB" id="A0AAV8HAC7"/>
<evidence type="ECO:0000259" key="1">
    <source>
        <dbReference type="Pfam" id="PF01266"/>
    </source>
</evidence>
<dbReference type="InterPro" id="IPR050464">
    <property type="entry name" value="Zeta_carotene_desat/Oxidored"/>
</dbReference>
<dbReference type="Pfam" id="PF01593">
    <property type="entry name" value="Amino_oxidase"/>
    <property type="match status" value="1"/>
</dbReference>
<dbReference type="GO" id="GO:0016491">
    <property type="term" value="F:oxidoreductase activity"/>
    <property type="evidence" value="ECO:0007669"/>
    <property type="project" value="InterPro"/>
</dbReference>
<dbReference type="InterPro" id="IPR002937">
    <property type="entry name" value="Amino_oxidase"/>
</dbReference>
<dbReference type="EMBL" id="JAMFTS010000001">
    <property type="protein sequence ID" value="KAJ4811803.1"/>
    <property type="molecule type" value="Genomic_DNA"/>
</dbReference>
<evidence type="ECO:0000313" key="3">
    <source>
        <dbReference type="EMBL" id="KAJ4811803.1"/>
    </source>
</evidence>
<evidence type="ECO:0000259" key="2">
    <source>
        <dbReference type="Pfam" id="PF01593"/>
    </source>
</evidence>
<feature type="domain" description="FAD dependent oxidoreductase" evidence="1">
    <location>
        <begin position="44"/>
        <end position="84"/>
    </location>
</feature>
<dbReference type="InterPro" id="IPR006076">
    <property type="entry name" value="FAD-dep_OxRdtase"/>
</dbReference>
<dbReference type="Gene3D" id="3.90.660.10">
    <property type="match status" value="1"/>
</dbReference>
<evidence type="ECO:0000313" key="4">
    <source>
        <dbReference type="Proteomes" id="UP001140206"/>
    </source>
</evidence>
<reference evidence="3" key="1">
    <citation type="submission" date="2022-08" db="EMBL/GenBank/DDBJ databases">
        <authorList>
            <person name="Marques A."/>
        </authorList>
    </citation>
    <scope>NUCLEOTIDE SEQUENCE</scope>
    <source>
        <strain evidence="3">RhyPub2mFocal</strain>
        <tissue evidence="3">Leaves</tissue>
    </source>
</reference>
<accession>A0AAV8HAC7</accession>
<dbReference type="InterPro" id="IPR036188">
    <property type="entry name" value="FAD/NAD-bd_sf"/>
</dbReference>
<dbReference type="SUPFAM" id="SSF51905">
    <property type="entry name" value="FAD/NAD(P)-binding domain"/>
    <property type="match status" value="1"/>
</dbReference>
<dbReference type="PANTHER" id="PTHR42923">
    <property type="entry name" value="PROTOPORPHYRINOGEN OXIDASE"/>
    <property type="match status" value="1"/>
</dbReference>
<organism evidence="3 4">
    <name type="scientific">Rhynchospora pubera</name>
    <dbReference type="NCBI Taxonomy" id="906938"/>
    <lineage>
        <taxon>Eukaryota</taxon>
        <taxon>Viridiplantae</taxon>
        <taxon>Streptophyta</taxon>
        <taxon>Embryophyta</taxon>
        <taxon>Tracheophyta</taxon>
        <taxon>Spermatophyta</taxon>
        <taxon>Magnoliopsida</taxon>
        <taxon>Liliopsida</taxon>
        <taxon>Poales</taxon>
        <taxon>Cyperaceae</taxon>
        <taxon>Cyperoideae</taxon>
        <taxon>Rhynchosporeae</taxon>
        <taxon>Rhynchospora</taxon>
    </lineage>
</organism>
<comment type="caution">
    <text evidence="3">The sequence shown here is derived from an EMBL/GenBank/DDBJ whole genome shotgun (WGS) entry which is preliminary data.</text>
</comment>